<protein>
    <submittedName>
        <fullName evidence="7">NAD(P)-dependent oxidoreductase</fullName>
    </submittedName>
</protein>
<evidence type="ECO:0000259" key="6">
    <source>
        <dbReference type="Pfam" id="PF14833"/>
    </source>
</evidence>
<dbReference type="GO" id="GO:0050661">
    <property type="term" value="F:NADP binding"/>
    <property type="evidence" value="ECO:0007669"/>
    <property type="project" value="InterPro"/>
</dbReference>
<dbReference type="Pfam" id="PF14833">
    <property type="entry name" value="NAD_binding_11"/>
    <property type="match status" value="1"/>
</dbReference>
<reference evidence="7" key="1">
    <citation type="submission" date="2020-12" db="EMBL/GenBank/DDBJ databases">
        <title>Prauserella sp. ASG 168, a novel actinomycete isolated from cave rock.</title>
        <authorList>
            <person name="Suriyachadkun C."/>
        </authorList>
    </citation>
    <scope>NUCLEOTIDE SEQUENCE</scope>
    <source>
        <strain evidence="7">ASG 168</strain>
    </source>
</reference>
<dbReference type="PIRSF" id="PIRSF000103">
    <property type="entry name" value="HIBADH"/>
    <property type="match status" value="1"/>
</dbReference>
<dbReference type="Gene3D" id="3.40.50.720">
    <property type="entry name" value="NAD(P)-binding Rossmann-like Domain"/>
    <property type="match status" value="1"/>
</dbReference>
<dbReference type="PANTHER" id="PTHR43060">
    <property type="entry name" value="3-HYDROXYISOBUTYRATE DEHYDROGENASE-LIKE 1, MITOCHONDRIAL-RELATED"/>
    <property type="match status" value="1"/>
</dbReference>
<proteinExistence type="inferred from homology"/>
<evidence type="ECO:0000313" key="8">
    <source>
        <dbReference type="Proteomes" id="UP000635245"/>
    </source>
</evidence>
<accession>A0A934QN36</accession>
<dbReference type="EMBL" id="JAENJH010000001">
    <property type="protein sequence ID" value="MBK1783651.1"/>
    <property type="molecule type" value="Genomic_DNA"/>
</dbReference>
<dbReference type="InterPro" id="IPR013328">
    <property type="entry name" value="6PGD_dom2"/>
</dbReference>
<dbReference type="InterPro" id="IPR036291">
    <property type="entry name" value="NAD(P)-bd_dom_sf"/>
</dbReference>
<sequence>MTVIGFVGPGVMGRPMAANLVRAGHEVRVYGRSAESRARAEDTGGTVVDSVRDACAGAEVVFTVLTDGAAVLDAIDGEDGVLAAMEPGAVLVDHSTISPAESLRVHAAAAEAGVGCLDAPVSGGEAGAVEGALSIMVGGDADTLATVRPLLDVVGATIVHVGEAGAGQVVKAANQLMVAGHLQMLAEALVFLRAHGADLPAALDVLGGGLAGSTVLQRKRANMLEGDFTPGFRIDLHDKDLGIVTQAVREQGLALPATSLLSTLVASVKARGDGALDHSALYGLAAALNGIAVNG</sequence>
<dbReference type="InterPro" id="IPR029154">
    <property type="entry name" value="HIBADH-like_NADP-bd"/>
</dbReference>
<dbReference type="SUPFAM" id="SSF48179">
    <property type="entry name" value="6-phosphogluconate dehydrogenase C-terminal domain-like"/>
    <property type="match status" value="1"/>
</dbReference>
<evidence type="ECO:0000256" key="3">
    <source>
        <dbReference type="ARBA" id="ARBA00023027"/>
    </source>
</evidence>
<gene>
    <name evidence="7" type="ORF">JHE00_04870</name>
</gene>
<dbReference type="Proteomes" id="UP000635245">
    <property type="component" value="Unassembled WGS sequence"/>
</dbReference>
<dbReference type="InterPro" id="IPR006115">
    <property type="entry name" value="6PGDH_NADP-bd"/>
</dbReference>
<comment type="caution">
    <text evidence="7">The sequence shown here is derived from an EMBL/GenBank/DDBJ whole genome shotgun (WGS) entry which is preliminary data.</text>
</comment>
<evidence type="ECO:0000313" key="7">
    <source>
        <dbReference type="EMBL" id="MBK1783651.1"/>
    </source>
</evidence>
<evidence type="ECO:0000256" key="4">
    <source>
        <dbReference type="PIRSR" id="PIRSR000103-1"/>
    </source>
</evidence>
<evidence type="ECO:0000256" key="2">
    <source>
        <dbReference type="ARBA" id="ARBA00023002"/>
    </source>
</evidence>
<keyword evidence="2" id="KW-0560">Oxidoreductase</keyword>
<feature type="active site" evidence="4">
    <location>
        <position position="171"/>
    </location>
</feature>
<dbReference type="Pfam" id="PF03446">
    <property type="entry name" value="NAD_binding_2"/>
    <property type="match status" value="1"/>
</dbReference>
<evidence type="ECO:0000256" key="1">
    <source>
        <dbReference type="ARBA" id="ARBA00009080"/>
    </source>
</evidence>
<dbReference type="Gene3D" id="1.10.1040.10">
    <property type="entry name" value="N-(1-d-carboxylethyl)-l-norvaline Dehydrogenase, domain 2"/>
    <property type="match status" value="1"/>
</dbReference>
<organism evidence="7 8">
    <name type="scientific">Prauserella cavernicola</name>
    <dbReference type="NCBI Taxonomy" id="2800127"/>
    <lineage>
        <taxon>Bacteria</taxon>
        <taxon>Bacillati</taxon>
        <taxon>Actinomycetota</taxon>
        <taxon>Actinomycetes</taxon>
        <taxon>Pseudonocardiales</taxon>
        <taxon>Pseudonocardiaceae</taxon>
        <taxon>Prauserella</taxon>
    </lineage>
</organism>
<dbReference type="InterPro" id="IPR008927">
    <property type="entry name" value="6-PGluconate_DH-like_C_sf"/>
</dbReference>
<keyword evidence="3" id="KW-0520">NAD</keyword>
<feature type="domain" description="6-phosphogluconate dehydrogenase NADP-binding" evidence="5">
    <location>
        <begin position="4"/>
        <end position="162"/>
    </location>
</feature>
<comment type="similarity">
    <text evidence="1">Belongs to the HIBADH-related family.</text>
</comment>
<dbReference type="AlphaFoldDB" id="A0A934QN36"/>
<dbReference type="InterPro" id="IPR015815">
    <property type="entry name" value="HIBADH-related"/>
</dbReference>
<evidence type="ECO:0000259" key="5">
    <source>
        <dbReference type="Pfam" id="PF03446"/>
    </source>
</evidence>
<feature type="domain" description="3-hydroxyisobutyrate dehydrogenase-like NAD-binding" evidence="6">
    <location>
        <begin position="165"/>
        <end position="283"/>
    </location>
</feature>
<dbReference type="SUPFAM" id="SSF51735">
    <property type="entry name" value="NAD(P)-binding Rossmann-fold domains"/>
    <property type="match status" value="1"/>
</dbReference>
<name>A0A934QN36_9PSEU</name>
<dbReference type="PANTHER" id="PTHR43060:SF15">
    <property type="entry name" value="3-HYDROXYISOBUTYRATE DEHYDROGENASE-LIKE 1, MITOCHONDRIAL-RELATED"/>
    <property type="match status" value="1"/>
</dbReference>
<keyword evidence="8" id="KW-1185">Reference proteome</keyword>
<dbReference type="RefSeq" id="WP_200315131.1">
    <property type="nucleotide sequence ID" value="NZ_JAENJH010000001.1"/>
</dbReference>
<dbReference type="GO" id="GO:0051287">
    <property type="term" value="F:NAD binding"/>
    <property type="evidence" value="ECO:0007669"/>
    <property type="project" value="InterPro"/>
</dbReference>
<dbReference type="GO" id="GO:0016491">
    <property type="term" value="F:oxidoreductase activity"/>
    <property type="evidence" value="ECO:0007669"/>
    <property type="project" value="UniProtKB-KW"/>
</dbReference>